<dbReference type="Proteomes" id="UP000277580">
    <property type="component" value="Unassembled WGS sequence"/>
</dbReference>
<gene>
    <name evidence="5" type="ORF">P167DRAFT_575570</name>
</gene>
<reference evidence="5 6" key="1">
    <citation type="journal article" date="2018" name="Nat. Ecol. Evol.">
        <title>Pezizomycetes genomes reveal the molecular basis of ectomycorrhizal truffle lifestyle.</title>
        <authorList>
            <person name="Murat C."/>
            <person name="Payen T."/>
            <person name="Noel B."/>
            <person name="Kuo A."/>
            <person name="Morin E."/>
            <person name="Chen J."/>
            <person name="Kohler A."/>
            <person name="Krizsan K."/>
            <person name="Balestrini R."/>
            <person name="Da Silva C."/>
            <person name="Montanini B."/>
            <person name="Hainaut M."/>
            <person name="Levati E."/>
            <person name="Barry K.W."/>
            <person name="Belfiori B."/>
            <person name="Cichocki N."/>
            <person name="Clum A."/>
            <person name="Dockter R.B."/>
            <person name="Fauchery L."/>
            <person name="Guy J."/>
            <person name="Iotti M."/>
            <person name="Le Tacon F."/>
            <person name="Lindquist E.A."/>
            <person name="Lipzen A."/>
            <person name="Malagnac F."/>
            <person name="Mello A."/>
            <person name="Molinier V."/>
            <person name="Miyauchi S."/>
            <person name="Poulain J."/>
            <person name="Riccioni C."/>
            <person name="Rubini A."/>
            <person name="Sitrit Y."/>
            <person name="Splivallo R."/>
            <person name="Traeger S."/>
            <person name="Wang M."/>
            <person name="Zifcakova L."/>
            <person name="Wipf D."/>
            <person name="Zambonelli A."/>
            <person name="Paolocci F."/>
            <person name="Nowrousian M."/>
            <person name="Ottonello S."/>
            <person name="Baldrian P."/>
            <person name="Spatafora J.W."/>
            <person name="Henrissat B."/>
            <person name="Nagy L.G."/>
            <person name="Aury J.M."/>
            <person name="Wincker P."/>
            <person name="Grigoriev I.V."/>
            <person name="Bonfante P."/>
            <person name="Martin F.M."/>
        </authorList>
    </citation>
    <scope>NUCLEOTIDE SEQUENCE [LARGE SCALE GENOMIC DNA]</scope>
    <source>
        <strain evidence="5 6">CCBAS932</strain>
    </source>
</reference>
<feature type="region of interest" description="Disordered" evidence="4">
    <location>
        <begin position="123"/>
        <end position="145"/>
    </location>
</feature>
<feature type="compositionally biased region" description="Basic and acidic residues" evidence="4">
    <location>
        <begin position="1"/>
        <end position="10"/>
    </location>
</feature>
<dbReference type="GO" id="GO:0003729">
    <property type="term" value="F:mRNA binding"/>
    <property type="evidence" value="ECO:0007669"/>
    <property type="project" value="TreeGrafter"/>
</dbReference>
<proteinExistence type="inferred from homology"/>
<feature type="region of interest" description="Disordered" evidence="4">
    <location>
        <begin position="188"/>
        <end position="213"/>
    </location>
</feature>
<evidence type="ECO:0000256" key="4">
    <source>
        <dbReference type="SAM" id="MobiDB-lite"/>
    </source>
</evidence>
<sequence>MDTIRYEHILSGDSTMPTPQLASITTSRSSSPQPHGPRNNSIPMSIAPPAHPSPTPPPSAPPTFWSPANSIRHATEPSQGYGRLRHLDRMKREQHALAAHEPLVMKWDMEDLSKIIEALESSSKGLQKQKKPWQDKRDESASKFDPRAPHFDVVLIDLTNASESLYIKCTESDIDDSNLEDLGEAELSQKEGDGGNESYDSPGNNNAGGDRVRKDINNLSMESLAGRPGWLFLWVGTTENIPEGRRILGKFGFRKVECIGWMKTTNGTWDKIIIPEGEHLSPEPAGNGVLRRGLECTYDSHLIHCNVSTDVLVCDGLCSPKSSLLSRIIENFSMGQRRLHLFAKPGDERPGWVCVGKDFTETTFDCRKYMRFWEEKGKHGWLMPFDAEIEYFRPKTPPLQVRKRERTGSGLSIATKTSHGSINNRGKWGDDPPKFFHNGQRKRPVMRYTSPEDDPKNHNKFLTPISGNRGADPASESRQLPNQSVPKIWLNYQNSHVTQFRCASGPNPGAQAVQFHPSHSARSFSPNSLSRKTQGSTSSPTLTDIPPQKTSSVASSTAGDYYFLASGLILNNKSDIPSNDSTPKPYQQYLLQSSKPTKPSLASSRIPSVGSQQGSGNIPSNSTSNLPSHQSISRSVSLQYSSPLEAHTTHPHQSSHFAERREAKLSHSAVPISVPISVSTAEYRPNPPPGLYESQYQGDSTSIIPTTTQNIKRQSMPKVDCLNVTGNMQHNVFQNGRRSVSTGDFPGQIHGIQGIQDSQYPNPQYLQVPGQNAPPTMTHMGPINPVIMPHQPIAYPGYVQHHGYQQQQQQPIHTARQHINMQIQHLQLQQQHIRMQQHQIQIQKHQNHIPQQQQQQQMANAYPAHQLHPQQTQQLQAQPQFGQYDANGFQY</sequence>
<dbReference type="Pfam" id="PF05063">
    <property type="entry name" value="MT-A70"/>
    <property type="match status" value="1"/>
</dbReference>
<feature type="compositionally biased region" description="Polar residues" evidence="4">
    <location>
        <begin position="520"/>
        <end position="554"/>
    </location>
</feature>
<keyword evidence="2" id="KW-0539">Nucleus</keyword>
<feature type="compositionally biased region" description="Pro residues" evidence="4">
    <location>
        <begin position="49"/>
        <end position="61"/>
    </location>
</feature>
<evidence type="ECO:0008006" key="7">
    <source>
        <dbReference type="Google" id="ProtNLM"/>
    </source>
</evidence>
<feature type="region of interest" description="Disordered" evidence="4">
    <location>
        <begin position="501"/>
        <end position="554"/>
    </location>
</feature>
<dbReference type="InterPro" id="IPR045123">
    <property type="entry name" value="METTL14-like"/>
</dbReference>
<feature type="compositionally biased region" description="Basic and acidic residues" evidence="4">
    <location>
        <begin position="132"/>
        <end position="145"/>
    </location>
</feature>
<keyword evidence="6" id="KW-1185">Reference proteome</keyword>
<name>A0A3N4KL76_9PEZI</name>
<feature type="compositionally biased region" description="Polar residues" evidence="4">
    <location>
        <begin position="593"/>
        <end position="642"/>
    </location>
</feature>
<dbReference type="GO" id="GO:0005634">
    <property type="term" value="C:nucleus"/>
    <property type="evidence" value="ECO:0007669"/>
    <property type="project" value="UniProtKB-SubCell"/>
</dbReference>
<evidence type="ECO:0000256" key="2">
    <source>
        <dbReference type="ARBA" id="ARBA00023242"/>
    </source>
</evidence>
<feature type="compositionally biased region" description="Low complexity" evidence="4">
    <location>
        <begin position="840"/>
        <end position="857"/>
    </location>
</feature>
<organism evidence="5 6">
    <name type="scientific">Morchella conica CCBAS932</name>
    <dbReference type="NCBI Taxonomy" id="1392247"/>
    <lineage>
        <taxon>Eukaryota</taxon>
        <taxon>Fungi</taxon>
        <taxon>Dikarya</taxon>
        <taxon>Ascomycota</taxon>
        <taxon>Pezizomycotina</taxon>
        <taxon>Pezizomycetes</taxon>
        <taxon>Pezizales</taxon>
        <taxon>Morchellaceae</taxon>
        <taxon>Morchella</taxon>
    </lineage>
</organism>
<dbReference type="GO" id="GO:0036396">
    <property type="term" value="C:RNA N6-methyladenosine methyltransferase complex"/>
    <property type="evidence" value="ECO:0007669"/>
    <property type="project" value="TreeGrafter"/>
</dbReference>
<dbReference type="PROSITE" id="PS51143">
    <property type="entry name" value="MT_A70"/>
    <property type="match status" value="1"/>
</dbReference>
<dbReference type="PANTHER" id="PTHR13107:SF0">
    <property type="entry name" value="N6-ADENOSINE-METHYLTRANSFERASE NON-CATALYTIC SUBUNIT"/>
    <property type="match status" value="1"/>
</dbReference>
<dbReference type="STRING" id="1392247.A0A3N4KL76"/>
<feature type="region of interest" description="Disordered" evidence="4">
    <location>
        <begin position="840"/>
        <end position="862"/>
    </location>
</feature>
<comment type="similarity">
    <text evidence="3">Belongs to the MT-A70-like family.</text>
</comment>
<dbReference type="PANTHER" id="PTHR13107">
    <property type="entry name" value="N6-ADENOSINE-METHYLTRANSFERASE NON-CATALYTIC SUBUNIT"/>
    <property type="match status" value="1"/>
</dbReference>
<feature type="compositionally biased region" description="Polar residues" evidence="4">
    <location>
        <begin position="198"/>
        <end position="207"/>
    </location>
</feature>
<dbReference type="InterPro" id="IPR007757">
    <property type="entry name" value="MT-A70-like"/>
</dbReference>
<comment type="subcellular location">
    <subcellularLocation>
        <location evidence="1">Nucleus</location>
    </subcellularLocation>
</comment>
<feature type="region of interest" description="Disordered" evidence="4">
    <location>
        <begin position="593"/>
        <end position="668"/>
    </location>
</feature>
<dbReference type="AlphaFoldDB" id="A0A3N4KL76"/>
<accession>A0A3N4KL76</accession>
<feature type="compositionally biased region" description="Polar residues" evidence="4">
    <location>
        <begin position="413"/>
        <end position="424"/>
    </location>
</feature>
<feature type="region of interest" description="Disordered" evidence="4">
    <location>
        <begin position="1"/>
        <end position="76"/>
    </location>
</feature>
<feature type="compositionally biased region" description="Polar residues" evidence="4">
    <location>
        <begin position="12"/>
        <end position="43"/>
    </location>
</feature>
<protein>
    <recommendedName>
        <fullName evidence="7">MT-A70-domain-containing protein</fullName>
    </recommendedName>
</protein>
<evidence type="ECO:0000313" key="6">
    <source>
        <dbReference type="Proteomes" id="UP000277580"/>
    </source>
</evidence>
<evidence type="ECO:0000313" key="5">
    <source>
        <dbReference type="EMBL" id="RPB11280.1"/>
    </source>
</evidence>
<dbReference type="OrthoDB" id="14833at2759"/>
<feature type="region of interest" description="Disordered" evidence="4">
    <location>
        <begin position="413"/>
        <end position="481"/>
    </location>
</feature>
<dbReference type="InParanoid" id="A0A3N4KL76"/>
<dbReference type="EMBL" id="ML119137">
    <property type="protein sequence ID" value="RPB11280.1"/>
    <property type="molecule type" value="Genomic_DNA"/>
</dbReference>
<evidence type="ECO:0000256" key="3">
    <source>
        <dbReference type="PROSITE-ProRule" id="PRU00489"/>
    </source>
</evidence>
<evidence type="ECO:0000256" key="1">
    <source>
        <dbReference type="ARBA" id="ARBA00004123"/>
    </source>
</evidence>